<proteinExistence type="inferred from homology"/>
<dbReference type="Pfam" id="PF13561">
    <property type="entry name" value="adh_short_C2"/>
    <property type="match status" value="1"/>
</dbReference>
<gene>
    <name evidence="4" type="ORF">HJG54_00845</name>
</gene>
<evidence type="ECO:0000256" key="3">
    <source>
        <dbReference type="SAM" id="Phobius"/>
    </source>
</evidence>
<dbReference type="PRINTS" id="PR00080">
    <property type="entry name" value="SDRFAMILY"/>
</dbReference>
<evidence type="ECO:0000256" key="1">
    <source>
        <dbReference type="ARBA" id="ARBA00006484"/>
    </source>
</evidence>
<dbReference type="EC" id="1.1.1.47" evidence="4"/>
<dbReference type="AlphaFoldDB" id="A0AA97AE32"/>
<dbReference type="InterPro" id="IPR020904">
    <property type="entry name" value="Sc_DH/Rdtase_CS"/>
</dbReference>
<dbReference type="SUPFAM" id="SSF51735">
    <property type="entry name" value="NAD(P)-binding Rossmann-fold domains"/>
    <property type="match status" value="1"/>
</dbReference>
<dbReference type="PRINTS" id="PR00081">
    <property type="entry name" value="GDHRDH"/>
</dbReference>
<dbReference type="PROSITE" id="PS00061">
    <property type="entry name" value="ADH_SHORT"/>
    <property type="match status" value="1"/>
</dbReference>
<dbReference type="GO" id="GO:0047936">
    <property type="term" value="F:glucose 1-dehydrogenase [NAD(P)+] activity"/>
    <property type="evidence" value="ECO:0007669"/>
    <property type="project" value="UniProtKB-EC"/>
</dbReference>
<dbReference type="InterPro" id="IPR036291">
    <property type="entry name" value="NAD(P)-bd_dom_sf"/>
</dbReference>
<feature type="transmembrane region" description="Helical" evidence="3">
    <location>
        <begin position="141"/>
        <end position="163"/>
    </location>
</feature>
<sequence length="257" mass="26984">MEYNLFDLSGKVAIVTGSGRGLGAAMAQGLAAHQAQVVVCDRDLEAAHQVAQSIQSTGGTAAATFVDVTSKQSCGALIQFAVSQFGSVNILVNNAGIDIIKPAIELAEAEWDKILDVNLKGQFLCAQAAAKQMMHQGQGGSIIFISSIASVVGITNLVAYSAAKGGINQLTRVMALEWAAQKIRVNAIAPGYFENIMQGAKAEHNNPEKQQQIATFTPLKRRGQPQELVGPVVFLASDASSYVTGTVLYVDGGYTAI</sequence>
<keyword evidence="2 4" id="KW-0560">Oxidoreductase</keyword>
<evidence type="ECO:0000313" key="4">
    <source>
        <dbReference type="EMBL" id="WNZ21555.1"/>
    </source>
</evidence>
<name>A0AA97AE32_9CYAN</name>
<dbReference type="PANTHER" id="PTHR42760">
    <property type="entry name" value="SHORT-CHAIN DEHYDROGENASES/REDUCTASES FAMILY MEMBER"/>
    <property type="match status" value="1"/>
</dbReference>
<dbReference type="InterPro" id="IPR002347">
    <property type="entry name" value="SDR_fam"/>
</dbReference>
<reference evidence="4" key="1">
    <citation type="submission" date="2020-05" db="EMBL/GenBank/DDBJ databases">
        <authorList>
            <person name="Zhu T."/>
            <person name="Keshari N."/>
            <person name="Lu X."/>
        </authorList>
    </citation>
    <scope>NUCLEOTIDE SEQUENCE</scope>
    <source>
        <strain evidence="4">NK1-12</strain>
    </source>
</reference>
<evidence type="ECO:0000256" key="2">
    <source>
        <dbReference type="ARBA" id="ARBA00023002"/>
    </source>
</evidence>
<organism evidence="4">
    <name type="scientific">Leptolyngbya sp. NK1-12</name>
    <dbReference type="NCBI Taxonomy" id="2547451"/>
    <lineage>
        <taxon>Bacteria</taxon>
        <taxon>Bacillati</taxon>
        <taxon>Cyanobacteriota</taxon>
        <taxon>Cyanophyceae</taxon>
        <taxon>Leptolyngbyales</taxon>
        <taxon>Leptolyngbyaceae</taxon>
        <taxon>Leptolyngbya group</taxon>
        <taxon>Leptolyngbya</taxon>
    </lineage>
</organism>
<dbReference type="RefSeq" id="WP_316432806.1">
    <property type="nucleotide sequence ID" value="NZ_CP053586.1"/>
</dbReference>
<comment type="similarity">
    <text evidence="1">Belongs to the short-chain dehydrogenases/reductases (SDR) family.</text>
</comment>
<dbReference type="Gene3D" id="3.40.50.720">
    <property type="entry name" value="NAD(P)-binding Rossmann-like Domain"/>
    <property type="match status" value="1"/>
</dbReference>
<protein>
    <submittedName>
        <fullName evidence="4">Glucose 1-dehydrogenase</fullName>
        <ecNumber evidence="4">1.1.1.47</ecNumber>
    </submittedName>
</protein>
<dbReference type="FunFam" id="3.40.50.720:FF:000084">
    <property type="entry name" value="Short-chain dehydrogenase reductase"/>
    <property type="match status" value="1"/>
</dbReference>
<accession>A0AA97AE32</accession>
<keyword evidence="3" id="KW-1133">Transmembrane helix</keyword>
<dbReference type="PANTHER" id="PTHR42760:SF115">
    <property type="entry name" value="3-OXOACYL-[ACYL-CARRIER-PROTEIN] REDUCTASE FABG"/>
    <property type="match status" value="1"/>
</dbReference>
<keyword evidence="3" id="KW-0812">Transmembrane</keyword>
<keyword evidence="3" id="KW-0472">Membrane</keyword>
<dbReference type="NCBIfam" id="NF005559">
    <property type="entry name" value="PRK07231.1"/>
    <property type="match status" value="1"/>
</dbReference>
<dbReference type="EMBL" id="CP053586">
    <property type="protein sequence ID" value="WNZ21555.1"/>
    <property type="molecule type" value="Genomic_DNA"/>
</dbReference>